<proteinExistence type="predicted"/>
<evidence type="ECO:0000259" key="1">
    <source>
        <dbReference type="Pfam" id="PF13460"/>
    </source>
</evidence>
<dbReference type="PANTHER" id="PTHR15020">
    <property type="entry name" value="FLAVIN REDUCTASE-RELATED"/>
    <property type="match status" value="1"/>
</dbReference>
<evidence type="ECO:0000313" key="2">
    <source>
        <dbReference type="EMBL" id="AUJ30463.1"/>
    </source>
</evidence>
<dbReference type="KEGG" id="lhw:BSQ49_09885"/>
<dbReference type="InterPro" id="IPR036291">
    <property type="entry name" value="NAD(P)-bd_dom_sf"/>
</dbReference>
<sequence length="214" mass="23759">MQKVLILGANGATARIVINRLLKETDDKLSLYLRNSDRLKAYLNNDRVTLIDGNVQDSDLLKSSMKGIDIVYSNIGGVDLADSAKVILQAMKETGTKRLIFYSALGANHEVPGKFGQWNEKAIADYLPGFRKSAKLIDKEKDVITTQIRPAWLTDKEEINYETTGTNEQFKGTEVSRKSVADFVVKLIKDSSKYQNESVGLDKAGTDGDKPAWL</sequence>
<dbReference type="EMBL" id="CP018176">
    <property type="protein sequence ID" value="AUJ30463.1"/>
    <property type="molecule type" value="Genomic_DNA"/>
</dbReference>
<dbReference type="SUPFAM" id="SSF51735">
    <property type="entry name" value="NAD(P)-binding Rossmann-fold domains"/>
    <property type="match status" value="1"/>
</dbReference>
<dbReference type="InterPro" id="IPR016040">
    <property type="entry name" value="NAD(P)-bd_dom"/>
</dbReference>
<dbReference type="Pfam" id="PF13460">
    <property type="entry name" value="NAD_binding_10"/>
    <property type="match status" value="1"/>
</dbReference>
<feature type="domain" description="NAD(P)-binding" evidence="1">
    <location>
        <begin position="8"/>
        <end position="190"/>
    </location>
</feature>
<dbReference type="AlphaFoldDB" id="A0A3S6QQY5"/>
<protein>
    <submittedName>
        <fullName evidence="2">NAD-dependent dehydratase</fullName>
    </submittedName>
</protein>
<name>A0A3S6QQY5_9LACO</name>
<dbReference type="RefSeq" id="WP_141054706.1">
    <property type="nucleotide sequence ID" value="NZ_CP018176.1"/>
</dbReference>
<organism evidence="2 3">
    <name type="scientific">Liquorilactobacillus hordei</name>
    <dbReference type="NCBI Taxonomy" id="468911"/>
    <lineage>
        <taxon>Bacteria</taxon>
        <taxon>Bacillati</taxon>
        <taxon>Bacillota</taxon>
        <taxon>Bacilli</taxon>
        <taxon>Lactobacillales</taxon>
        <taxon>Lactobacillaceae</taxon>
        <taxon>Liquorilactobacillus</taxon>
    </lineage>
</organism>
<accession>A0A3S6QQY5</accession>
<dbReference type="Gene3D" id="3.40.50.720">
    <property type="entry name" value="NAD(P)-binding Rossmann-like Domain"/>
    <property type="match status" value="1"/>
</dbReference>
<reference evidence="2 3" key="1">
    <citation type="submission" date="2016-11" db="EMBL/GenBank/DDBJ databases">
        <title>Interaction between Lactobacillus species and yeast in water kefir.</title>
        <authorList>
            <person name="Behr J."/>
            <person name="Xu D."/>
            <person name="Vogel R.F."/>
        </authorList>
    </citation>
    <scope>NUCLEOTIDE SEQUENCE [LARGE SCALE GENOMIC DNA]</scope>
    <source>
        <strain evidence="2 3">TMW 1.1822</strain>
    </source>
</reference>
<gene>
    <name evidence="2" type="ORF">BSQ49_09885</name>
</gene>
<evidence type="ECO:0000313" key="3">
    <source>
        <dbReference type="Proteomes" id="UP000314960"/>
    </source>
</evidence>
<dbReference type="Proteomes" id="UP000314960">
    <property type="component" value="Chromosome"/>
</dbReference>
<dbReference type="PANTHER" id="PTHR15020:SF50">
    <property type="entry name" value="UPF0659 PROTEIN YMR090W"/>
    <property type="match status" value="1"/>
</dbReference>